<feature type="region of interest" description="Disordered" evidence="1">
    <location>
        <begin position="23"/>
        <end position="179"/>
    </location>
</feature>
<evidence type="ECO:0000256" key="1">
    <source>
        <dbReference type="SAM" id="MobiDB-lite"/>
    </source>
</evidence>
<dbReference type="Proteomes" id="UP001500454">
    <property type="component" value="Unassembled WGS sequence"/>
</dbReference>
<feature type="compositionally biased region" description="Polar residues" evidence="1">
    <location>
        <begin position="107"/>
        <end position="122"/>
    </location>
</feature>
<dbReference type="EMBL" id="BAABHA010000002">
    <property type="protein sequence ID" value="GAA4374566.1"/>
    <property type="molecule type" value="Genomic_DNA"/>
</dbReference>
<protein>
    <submittedName>
        <fullName evidence="3">Uncharacterized protein</fullName>
    </submittedName>
</protein>
<keyword evidence="4" id="KW-1185">Reference proteome</keyword>
<evidence type="ECO:0000313" key="3">
    <source>
        <dbReference type="EMBL" id="GAA4374566.1"/>
    </source>
</evidence>
<dbReference type="RefSeq" id="WP_345221284.1">
    <property type="nucleotide sequence ID" value="NZ_BAABHA010000002.1"/>
</dbReference>
<feature type="compositionally biased region" description="Low complexity" evidence="1">
    <location>
        <begin position="85"/>
        <end position="104"/>
    </location>
</feature>
<evidence type="ECO:0000256" key="2">
    <source>
        <dbReference type="SAM" id="SignalP"/>
    </source>
</evidence>
<feature type="compositionally biased region" description="Polar residues" evidence="1">
    <location>
        <begin position="133"/>
        <end position="157"/>
    </location>
</feature>
<gene>
    <name evidence="3" type="ORF">GCM10023186_06100</name>
</gene>
<feature type="signal peptide" evidence="2">
    <location>
        <begin position="1"/>
        <end position="24"/>
    </location>
</feature>
<sequence>MSRSTRALWTAVLLLPLIACDRNASPGLDTINDDSFAEAPRANRTDTDRDSISGGDEAYEPVGTTSGARSTAEAVSSQPGGDPNTSKYTETGTTDGTSTTSGRSLTRENTTAGAQAITSGDGTTAGSGKAQGPGQTTSGRGTLNNVPRETTTNNAQRGTMNGPGQGTQNNQNNNQNQTD</sequence>
<accession>A0ABP8IUT0</accession>
<comment type="caution">
    <text evidence="3">The sequence shown here is derived from an EMBL/GenBank/DDBJ whole genome shotgun (WGS) entry which is preliminary data.</text>
</comment>
<evidence type="ECO:0000313" key="4">
    <source>
        <dbReference type="Proteomes" id="UP001500454"/>
    </source>
</evidence>
<keyword evidence="2" id="KW-0732">Signal</keyword>
<feature type="chain" id="PRO_5046965761" evidence="2">
    <location>
        <begin position="25"/>
        <end position="179"/>
    </location>
</feature>
<reference evidence="4" key="1">
    <citation type="journal article" date="2019" name="Int. J. Syst. Evol. Microbiol.">
        <title>The Global Catalogue of Microorganisms (GCM) 10K type strain sequencing project: providing services to taxonomists for standard genome sequencing and annotation.</title>
        <authorList>
            <consortium name="The Broad Institute Genomics Platform"/>
            <consortium name="The Broad Institute Genome Sequencing Center for Infectious Disease"/>
            <person name="Wu L."/>
            <person name="Ma J."/>
        </authorList>
    </citation>
    <scope>NUCLEOTIDE SEQUENCE [LARGE SCALE GENOMIC DNA]</scope>
    <source>
        <strain evidence="4">JCM 17924</strain>
    </source>
</reference>
<name>A0ABP8IUT0_9BACT</name>
<feature type="compositionally biased region" description="Basic and acidic residues" evidence="1">
    <location>
        <begin position="41"/>
        <end position="51"/>
    </location>
</feature>
<feature type="compositionally biased region" description="Polar residues" evidence="1">
    <location>
        <begin position="63"/>
        <end position="79"/>
    </location>
</feature>
<proteinExistence type="predicted"/>
<feature type="compositionally biased region" description="Low complexity" evidence="1">
    <location>
        <begin position="158"/>
        <end position="179"/>
    </location>
</feature>
<organism evidence="3 4">
    <name type="scientific">Hymenobacter koreensis</name>
    <dbReference type="NCBI Taxonomy" id="1084523"/>
    <lineage>
        <taxon>Bacteria</taxon>
        <taxon>Pseudomonadati</taxon>
        <taxon>Bacteroidota</taxon>
        <taxon>Cytophagia</taxon>
        <taxon>Cytophagales</taxon>
        <taxon>Hymenobacteraceae</taxon>
        <taxon>Hymenobacter</taxon>
    </lineage>
</organism>